<feature type="transmembrane region" description="Helical" evidence="1">
    <location>
        <begin position="152"/>
        <end position="174"/>
    </location>
</feature>
<evidence type="ECO:0000313" key="3">
    <source>
        <dbReference type="EMBL" id="PWJ11277.1"/>
    </source>
</evidence>
<evidence type="ECO:0000256" key="1">
    <source>
        <dbReference type="SAM" id="Phobius"/>
    </source>
</evidence>
<dbReference type="AlphaFoldDB" id="A0A315XVP4"/>
<dbReference type="Proteomes" id="UP000245720">
    <property type="component" value="Unassembled WGS sequence"/>
</dbReference>
<feature type="domain" description="DUF3592" evidence="2">
    <location>
        <begin position="78"/>
        <end position="141"/>
    </location>
</feature>
<name>A0A315XVP4_RUMFL</name>
<dbReference type="Pfam" id="PF12158">
    <property type="entry name" value="DUF3592"/>
    <property type="match status" value="1"/>
</dbReference>
<evidence type="ECO:0000259" key="2">
    <source>
        <dbReference type="Pfam" id="PF12158"/>
    </source>
</evidence>
<accession>A0A315XVP4</accession>
<reference evidence="3 4" key="1">
    <citation type="submission" date="2018-05" db="EMBL/GenBank/DDBJ databases">
        <title>The Hungate 1000. A catalogue of reference genomes from the rumen microbiome.</title>
        <authorList>
            <person name="Kelly W."/>
        </authorList>
    </citation>
    <scope>NUCLEOTIDE SEQUENCE [LARGE SCALE GENOMIC DNA]</scope>
    <source>
        <strain evidence="3 4">SAb67</strain>
    </source>
</reference>
<gene>
    <name evidence="3" type="ORF">IE37_02500</name>
</gene>
<dbReference type="InterPro" id="IPR021994">
    <property type="entry name" value="DUF3592"/>
</dbReference>
<feature type="transmembrane region" description="Helical" evidence="1">
    <location>
        <begin position="27"/>
        <end position="53"/>
    </location>
</feature>
<dbReference type="EMBL" id="QGDI01000010">
    <property type="protein sequence ID" value="PWJ11277.1"/>
    <property type="molecule type" value="Genomic_DNA"/>
</dbReference>
<protein>
    <submittedName>
        <fullName evidence="3">Uncharacterized protein DUF3592</fullName>
    </submittedName>
</protein>
<keyword evidence="1" id="KW-0472">Membrane</keyword>
<keyword evidence="1" id="KW-0812">Transmembrane</keyword>
<keyword evidence="1" id="KW-1133">Transmembrane helix</keyword>
<comment type="caution">
    <text evidence="3">The sequence shown here is derived from an EMBL/GenBank/DDBJ whole genome shotgun (WGS) entry which is preliminary data.</text>
</comment>
<evidence type="ECO:0000313" key="4">
    <source>
        <dbReference type="Proteomes" id="UP000245720"/>
    </source>
</evidence>
<proteinExistence type="predicted"/>
<dbReference type="OrthoDB" id="1828951at2"/>
<dbReference type="RefSeq" id="WP_109727231.1">
    <property type="nucleotide sequence ID" value="NZ_QGDI01000010.1"/>
</dbReference>
<organism evidence="3 4">
    <name type="scientific">Ruminococcus flavefaciens</name>
    <dbReference type="NCBI Taxonomy" id="1265"/>
    <lineage>
        <taxon>Bacteria</taxon>
        <taxon>Bacillati</taxon>
        <taxon>Bacillota</taxon>
        <taxon>Clostridia</taxon>
        <taxon>Eubacteriales</taxon>
        <taxon>Oscillospiraceae</taxon>
        <taxon>Ruminococcus</taxon>
    </lineage>
</organism>
<sequence>MKYRDYDQIYEELSQQPRMKQSTANKIIFIIILIAVMPFLLVSMLFMGIGIMANHNMNKDKKVCTERVMGIVCALDEDRRVDYDSDGDRTESVTYAPVFAYSYNGRDYKITGSTYSSSPDYNEGVQVEIYVDPNDPKRIYVPSYSEQKNVHLAFIIGGGAFPLCFLLVLGISIFKLFKSKKVQTNEGESI</sequence>